<organism evidence="1 2">
    <name type="scientific">Spirosoma utsteinense</name>
    <dbReference type="NCBI Taxonomy" id="2585773"/>
    <lineage>
        <taxon>Bacteria</taxon>
        <taxon>Pseudomonadati</taxon>
        <taxon>Bacteroidota</taxon>
        <taxon>Cytophagia</taxon>
        <taxon>Cytophagales</taxon>
        <taxon>Cytophagaceae</taxon>
        <taxon>Spirosoma</taxon>
    </lineage>
</organism>
<protein>
    <recommendedName>
        <fullName evidence="3">DUF4783 domain-containing protein</fullName>
    </recommendedName>
</protein>
<dbReference type="RefSeq" id="WP_186738966.1">
    <property type="nucleotide sequence ID" value="NZ_VFIA01000023.1"/>
</dbReference>
<evidence type="ECO:0000313" key="2">
    <source>
        <dbReference type="Proteomes" id="UP000700732"/>
    </source>
</evidence>
<accession>A0ABR6WB69</accession>
<gene>
    <name evidence="1" type="ORF">FH603_3697</name>
</gene>
<dbReference type="InterPro" id="IPR031977">
    <property type="entry name" value="DUF4783"/>
</dbReference>
<dbReference type="EMBL" id="VFIA01000023">
    <property type="protein sequence ID" value="MBC3793180.1"/>
    <property type="molecule type" value="Genomic_DNA"/>
</dbReference>
<keyword evidence="2" id="KW-1185">Reference proteome</keyword>
<proteinExistence type="predicted"/>
<dbReference type="Pfam" id="PF16022">
    <property type="entry name" value="DUF4783"/>
    <property type="match status" value="1"/>
</dbReference>
<dbReference type="Proteomes" id="UP000700732">
    <property type="component" value="Unassembled WGS sequence"/>
</dbReference>
<evidence type="ECO:0008006" key="3">
    <source>
        <dbReference type="Google" id="ProtNLM"/>
    </source>
</evidence>
<name>A0ABR6WB69_9BACT</name>
<sequence>MNLVICSLLTITLWSSRTRPAADIALTKTVRTSLASGNARQLSTHFAKTVELVIDTENVDFSSVGATHAEIILRSFFRKHPPHRFQFVYRGSSEQLLYSTGIYETDGQTFDVYILMRQTRDRQFVINTLHFRKE</sequence>
<comment type="caution">
    <text evidence="1">The sequence shown here is derived from an EMBL/GenBank/DDBJ whole genome shotgun (WGS) entry which is preliminary data.</text>
</comment>
<dbReference type="Gene3D" id="3.10.450.50">
    <property type="match status" value="1"/>
</dbReference>
<evidence type="ECO:0000313" key="1">
    <source>
        <dbReference type="EMBL" id="MBC3793180.1"/>
    </source>
</evidence>
<reference evidence="1 2" key="1">
    <citation type="submission" date="2019-06" db="EMBL/GenBank/DDBJ databases">
        <title>Spirosoma utsteinense sp. nov. isolated from Antarctic ice-free soils.</title>
        <authorList>
            <person name="Tahon G."/>
        </authorList>
    </citation>
    <scope>NUCLEOTIDE SEQUENCE [LARGE SCALE GENOMIC DNA]</scope>
    <source>
        <strain evidence="1 2">LMG 31447</strain>
    </source>
</reference>